<dbReference type="PANTHER" id="PTHR44196:SF1">
    <property type="entry name" value="DEHYDROGENASE_REDUCTASE SDR FAMILY MEMBER 7B"/>
    <property type="match status" value="1"/>
</dbReference>
<comment type="similarity">
    <text evidence="1">Belongs to the short-chain dehydrogenases/reductases (SDR) family.</text>
</comment>
<evidence type="ECO:0000256" key="1">
    <source>
        <dbReference type="ARBA" id="ARBA00006484"/>
    </source>
</evidence>
<dbReference type="OMA" id="DTLHICA"/>
<dbReference type="Pfam" id="PF00106">
    <property type="entry name" value="adh_short"/>
    <property type="match status" value="1"/>
</dbReference>
<dbReference type="STRING" id="5627.A0A1C7M5T4"/>
<evidence type="ECO:0000256" key="3">
    <source>
        <dbReference type="ARBA" id="ARBA00023002"/>
    </source>
</evidence>
<dbReference type="Gene3D" id="3.40.50.720">
    <property type="entry name" value="NAD(P)-binding Rossmann-like Domain"/>
    <property type="match status" value="1"/>
</dbReference>
<comment type="function">
    <text evidence="4">Putative oxidoreductase.</text>
</comment>
<dbReference type="GO" id="GO:0016491">
    <property type="term" value="F:oxidoreductase activity"/>
    <property type="evidence" value="ECO:0007669"/>
    <property type="project" value="UniProtKB-KW"/>
</dbReference>
<dbReference type="InterPro" id="IPR002347">
    <property type="entry name" value="SDR_fam"/>
</dbReference>
<proteinExistence type="inferred from homology"/>
<organism evidence="6 7">
    <name type="scientific">Grifola frondosa</name>
    <name type="common">Maitake</name>
    <name type="synonym">Polyporus frondosus</name>
    <dbReference type="NCBI Taxonomy" id="5627"/>
    <lineage>
        <taxon>Eukaryota</taxon>
        <taxon>Fungi</taxon>
        <taxon>Dikarya</taxon>
        <taxon>Basidiomycota</taxon>
        <taxon>Agaricomycotina</taxon>
        <taxon>Agaricomycetes</taxon>
        <taxon>Polyporales</taxon>
        <taxon>Grifolaceae</taxon>
        <taxon>Grifola</taxon>
    </lineage>
</organism>
<evidence type="ECO:0000256" key="5">
    <source>
        <dbReference type="SAM" id="Phobius"/>
    </source>
</evidence>
<dbReference type="GO" id="GO:0016020">
    <property type="term" value="C:membrane"/>
    <property type="evidence" value="ECO:0007669"/>
    <property type="project" value="TreeGrafter"/>
</dbReference>
<dbReference type="SUPFAM" id="SSF51735">
    <property type="entry name" value="NAD(P)-binding Rossmann-fold domains"/>
    <property type="match status" value="1"/>
</dbReference>
<dbReference type="Proteomes" id="UP000092993">
    <property type="component" value="Unassembled WGS sequence"/>
</dbReference>
<dbReference type="EMBL" id="LUGG01000009">
    <property type="protein sequence ID" value="OBZ72323.1"/>
    <property type="molecule type" value="Genomic_DNA"/>
</dbReference>
<protein>
    <submittedName>
        <fullName evidence="6">11-beta-hydroxysteroid dehydrogenase-like 2</fullName>
    </submittedName>
</protein>
<dbReference type="PRINTS" id="PR00081">
    <property type="entry name" value="GDHRDH"/>
</dbReference>
<dbReference type="PROSITE" id="PS00061">
    <property type="entry name" value="ADH_SHORT"/>
    <property type="match status" value="1"/>
</dbReference>
<dbReference type="AlphaFoldDB" id="A0A1C7M5T4"/>
<keyword evidence="5" id="KW-0472">Membrane</keyword>
<keyword evidence="3" id="KW-0560">Oxidoreductase</keyword>
<name>A0A1C7M5T4_GRIFR</name>
<evidence type="ECO:0000313" key="6">
    <source>
        <dbReference type="EMBL" id="OBZ72323.1"/>
    </source>
</evidence>
<feature type="transmembrane region" description="Helical" evidence="5">
    <location>
        <begin position="12"/>
        <end position="33"/>
    </location>
</feature>
<gene>
    <name evidence="6" type="primary">HSD2</name>
    <name evidence="6" type="ORF">A0H81_07730</name>
</gene>
<reference evidence="6 7" key="1">
    <citation type="submission" date="2016-03" db="EMBL/GenBank/DDBJ databases">
        <title>Whole genome sequencing of Grifola frondosa 9006-11.</title>
        <authorList>
            <person name="Min B."/>
            <person name="Park H."/>
            <person name="Kim J.-G."/>
            <person name="Cho H."/>
            <person name="Oh Y.-L."/>
            <person name="Kong W.-S."/>
            <person name="Choi I.-G."/>
        </authorList>
    </citation>
    <scope>NUCLEOTIDE SEQUENCE [LARGE SCALE GENOMIC DNA]</scope>
    <source>
        <strain evidence="6 7">9006-11</strain>
    </source>
</reference>
<accession>A0A1C7M5T4</accession>
<keyword evidence="5" id="KW-0812">Transmembrane</keyword>
<dbReference type="InterPro" id="IPR020904">
    <property type="entry name" value="Sc_DH/Rdtase_CS"/>
</dbReference>
<evidence type="ECO:0000256" key="2">
    <source>
        <dbReference type="ARBA" id="ARBA00022857"/>
    </source>
</evidence>
<evidence type="ECO:0000313" key="7">
    <source>
        <dbReference type="Proteomes" id="UP000092993"/>
    </source>
</evidence>
<keyword evidence="2" id="KW-0521">NADP</keyword>
<dbReference type="PANTHER" id="PTHR44196">
    <property type="entry name" value="DEHYDROGENASE/REDUCTASE SDR FAMILY MEMBER 7B"/>
    <property type="match status" value="1"/>
</dbReference>
<dbReference type="OrthoDB" id="37659at2759"/>
<evidence type="ECO:0000256" key="4">
    <source>
        <dbReference type="ARBA" id="ARBA00037096"/>
    </source>
</evidence>
<sequence length="340" mass="36692">MDLLSALSSRRPSSLIGTLLACLAIILLSRRLIRLRHSRSLKVPYNQERVVILGASGGIGRAIAHKYAARGARVCVIGRREVELAKVVEECRAFHLSHNTGAIRAGGSTIFSVAADFTNVEDMVHIRSTVEAEWKGLDTLIVCAGVSALCPLMEVAGLERHGQTFTPAQATMEGIQRTVNVTNAAVKGNYVGPLVSAVTFIPLLASASASPSILLVSSLAAVIPPPTRSLYASTKAASLMLYQVLAIEHPEIAFTHFIPSTVEGDFRTSAVDSGRVREAEPNKHGLKREAVARRCVEAVDEGERMVFMPVILGRGGQIGQLFFPAVVEWIARRKYRFSAI</sequence>
<keyword evidence="5" id="KW-1133">Transmembrane helix</keyword>
<keyword evidence="7" id="KW-1185">Reference proteome</keyword>
<dbReference type="InterPro" id="IPR036291">
    <property type="entry name" value="NAD(P)-bd_dom_sf"/>
</dbReference>
<comment type="caution">
    <text evidence="6">The sequence shown here is derived from an EMBL/GenBank/DDBJ whole genome shotgun (WGS) entry which is preliminary data.</text>
</comment>